<keyword evidence="9" id="KW-1185">Reference proteome</keyword>
<dbReference type="CDD" id="cd01335">
    <property type="entry name" value="Radical_SAM"/>
    <property type="match status" value="1"/>
</dbReference>
<evidence type="ECO:0000256" key="6">
    <source>
        <dbReference type="SAM" id="MobiDB-lite"/>
    </source>
</evidence>
<accession>M2Y789</accession>
<evidence type="ECO:0000256" key="5">
    <source>
        <dbReference type="ARBA" id="ARBA00023014"/>
    </source>
</evidence>
<dbReference type="SMART" id="SM00729">
    <property type="entry name" value="Elp3"/>
    <property type="match status" value="1"/>
</dbReference>
<dbReference type="InterPro" id="IPR026332">
    <property type="entry name" value="HutW"/>
</dbReference>
<sequence length="469" mass="50545">MTILLPLEPHFARPGEPLAGAFAERNLFPWIQRRTRPLEDGPAIAARLLAERRPGKRVAYLHVPFCANHCLFCGFYRNRSAEEAMAEYARRLERDIAMDGAAAAGPPIQAVYFGGGTPSALAADDLYRLVSAVRRHLPVAPDCEITVEGRVAGFDDDKVDACLEAGANRFSIGIQTFDTGLRQRMGRRASRQEAVAFMERLRDRDRAVVVCDLIFGLPGQSMEMWQDDVATCLSLGLDGVDLYCLTLHDKSPLALSIAKGALPPAAGLERMAAMYGAGLEMLDDSGWRHLNQAHWASATRERNLYNQLVKAGADCLAFGAGAGGLAGGHRYVIQPDAELYGKTVEAGTKPITVVLPPPANRPARDLVMGGLEGGRLDVARLEALTAPGLAAALEPLLAQWESAGLVHRRAAAIVLTPAGWFWHCNLVGSLFELIDLFMGDGAPSAALSYPQSPLPQSPLPQSQGMRHVG</sequence>
<keyword evidence="3" id="KW-0479">Metal-binding</keyword>
<protein>
    <submittedName>
        <fullName evidence="8">Coproporphyrinogen III oxidase</fullName>
    </submittedName>
</protein>
<dbReference type="InterPro" id="IPR034505">
    <property type="entry name" value="Coproporphyrinogen-III_oxidase"/>
</dbReference>
<dbReference type="PANTHER" id="PTHR13932:SF9">
    <property type="entry name" value="COPROPORPHYRINOGEN III OXIDASE"/>
    <property type="match status" value="1"/>
</dbReference>
<feature type="region of interest" description="Disordered" evidence="6">
    <location>
        <begin position="448"/>
        <end position="469"/>
    </location>
</feature>
<dbReference type="Proteomes" id="UP000011744">
    <property type="component" value="Unassembled WGS sequence"/>
</dbReference>
<comment type="caution">
    <text evidence="8">The sequence shown here is derived from an EMBL/GenBank/DDBJ whole genome shotgun (WGS) entry which is preliminary data.</text>
</comment>
<dbReference type="OrthoDB" id="9808022at2"/>
<dbReference type="GO" id="GO:0006779">
    <property type="term" value="P:porphyrin-containing compound biosynthetic process"/>
    <property type="evidence" value="ECO:0007669"/>
    <property type="project" value="TreeGrafter"/>
</dbReference>
<dbReference type="InterPro" id="IPR013785">
    <property type="entry name" value="Aldolase_TIM"/>
</dbReference>
<evidence type="ECO:0000313" key="9">
    <source>
        <dbReference type="Proteomes" id="UP000011744"/>
    </source>
</evidence>
<dbReference type="STRING" id="1244869.H261_15822"/>
<dbReference type="AlphaFoldDB" id="M2Y789"/>
<dbReference type="SFLD" id="SFLDF00311">
    <property type="entry name" value="heme_degradation_proteins_(Hut"/>
    <property type="match status" value="1"/>
</dbReference>
<dbReference type="GO" id="GO:0003824">
    <property type="term" value="F:catalytic activity"/>
    <property type="evidence" value="ECO:0007669"/>
    <property type="project" value="InterPro"/>
</dbReference>
<keyword evidence="4" id="KW-0408">Iron</keyword>
<dbReference type="eggNOG" id="COG0635">
    <property type="taxonomic scope" value="Bacteria"/>
</dbReference>
<evidence type="ECO:0000256" key="2">
    <source>
        <dbReference type="ARBA" id="ARBA00022691"/>
    </source>
</evidence>
<dbReference type="InterPro" id="IPR058240">
    <property type="entry name" value="rSAM_sf"/>
</dbReference>
<dbReference type="GO" id="GO:0051539">
    <property type="term" value="F:4 iron, 4 sulfur cluster binding"/>
    <property type="evidence" value="ECO:0007669"/>
    <property type="project" value="TreeGrafter"/>
</dbReference>
<evidence type="ECO:0000256" key="1">
    <source>
        <dbReference type="ARBA" id="ARBA00001966"/>
    </source>
</evidence>
<proteinExistence type="predicted"/>
<reference evidence="8 9" key="1">
    <citation type="journal article" date="2014" name="Genome Announc.">
        <title>Draft Genome Sequence of Magnetospirillum sp. Strain SO-1, a Freshwater Magnetotactic Bacterium Isolated from the Ol'khovka River, Russia.</title>
        <authorList>
            <person name="Grouzdev D.S."/>
            <person name="Dziuba M.V."/>
            <person name="Sukhacheva M.S."/>
            <person name="Mardanov A.V."/>
            <person name="Beletskiy A.V."/>
            <person name="Kuznetsov B.B."/>
            <person name="Skryabin K.G."/>
        </authorList>
    </citation>
    <scope>NUCLEOTIDE SEQUENCE [LARGE SCALE GENOMIC DNA]</scope>
    <source>
        <strain evidence="8 9">SO-1</strain>
    </source>
</reference>
<dbReference type="EMBL" id="AONQ01000047">
    <property type="protein sequence ID" value="EME68926.1"/>
    <property type="molecule type" value="Genomic_DNA"/>
</dbReference>
<dbReference type="SUPFAM" id="SSF102114">
    <property type="entry name" value="Radical SAM enzymes"/>
    <property type="match status" value="1"/>
</dbReference>
<dbReference type="PROSITE" id="PS51918">
    <property type="entry name" value="RADICAL_SAM"/>
    <property type="match status" value="1"/>
</dbReference>
<comment type="cofactor">
    <cofactor evidence="1">
        <name>[4Fe-4S] cluster</name>
        <dbReference type="ChEBI" id="CHEBI:49883"/>
    </cofactor>
</comment>
<dbReference type="NCBIfam" id="TIGR04107">
    <property type="entry name" value="rSAM_HutW"/>
    <property type="match status" value="1"/>
</dbReference>
<dbReference type="InterPro" id="IPR006638">
    <property type="entry name" value="Elp3/MiaA/NifB-like_rSAM"/>
</dbReference>
<evidence type="ECO:0000256" key="4">
    <source>
        <dbReference type="ARBA" id="ARBA00023004"/>
    </source>
</evidence>
<dbReference type="InterPro" id="IPR007197">
    <property type="entry name" value="rSAM"/>
</dbReference>
<feature type="domain" description="Radical SAM core" evidence="7">
    <location>
        <begin position="51"/>
        <end position="280"/>
    </location>
</feature>
<keyword evidence="5" id="KW-0411">Iron-sulfur</keyword>
<dbReference type="GO" id="GO:0046872">
    <property type="term" value="F:metal ion binding"/>
    <property type="evidence" value="ECO:0007669"/>
    <property type="project" value="UniProtKB-KW"/>
</dbReference>
<dbReference type="SFLD" id="SFLDG01082">
    <property type="entry name" value="B12-binding_domain_containing"/>
    <property type="match status" value="1"/>
</dbReference>
<dbReference type="RefSeq" id="WP_008619339.1">
    <property type="nucleotide sequence ID" value="NZ_AONQ01000047.1"/>
</dbReference>
<dbReference type="PANTHER" id="PTHR13932">
    <property type="entry name" value="COPROPORPHYRINIGEN III OXIDASE"/>
    <property type="match status" value="1"/>
</dbReference>
<dbReference type="PATRIC" id="fig|1244869.3.peg.3173"/>
<dbReference type="GO" id="GO:0005737">
    <property type="term" value="C:cytoplasm"/>
    <property type="evidence" value="ECO:0007669"/>
    <property type="project" value="TreeGrafter"/>
</dbReference>
<evidence type="ECO:0000256" key="3">
    <source>
        <dbReference type="ARBA" id="ARBA00022723"/>
    </source>
</evidence>
<organism evidence="8 9">
    <name type="scientific">Paramagnetospirillum caucaseum</name>
    <dbReference type="NCBI Taxonomy" id="1244869"/>
    <lineage>
        <taxon>Bacteria</taxon>
        <taxon>Pseudomonadati</taxon>
        <taxon>Pseudomonadota</taxon>
        <taxon>Alphaproteobacteria</taxon>
        <taxon>Rhodospirillales</taxon>
        <taxon>Magnetospirillaceae</taxon>
        <taxon>Paramagnetospirillum</taxon>
    </lineage>
</organism>
<dbReference type="Gene3D" id="3.20.20.70">
    <property type="entry name" value="Aldolase class I"/>
    <property type="match status" value="1"/>
</dbReference>
<evidence type="ECO:0000259" key="7">
    <source>
        <dbReference type="PROSITE" id="PS51918"/>
    </source>
</evidence>
<keyword evidence="2" id="KW-0949">S-adenosyl-L-methionine</keyword>
<gene>
    <name evidence="8" type="ORF">H261_15822</name>
</gene>
<dbReference type="SFLD" id="SFLDS00029">
    <property type="entry name" value="Radical_SAM"/>
    <property type="match status" value="1"/>
</dbReference>
<dbReference type="SFLD" id="SFLDG01065">
    <property type="entry name" value="anaerobic_coproporphyrinogen-I"/>
    <property type="match status" value="1"/>
</dbReference>
<evidence type="ECO:0000313" key="8">
    <source>
        <dbReference type="EMBL" id="EME68926.1"/>
    </source>
</evidence>
<dbReference type="Pfam" id="PF04055">
    <property type="entry name" value="Radical_SAM"/>
    <property type="match status" value="1"/>
</dbReference>
<name>M2Y789_9PROT</name>